<dbReference type="Pfam" id="PF07841">
    <property type="entry name" value="DM4_12"/>
    <property type="match status" value="1"/>
</dbReference>
<evidence type="ECO:0000313" key="2">
    <source>
        <dbReference type="Proteomes" id="UP001152759"/>
    </source>
</evidence>
<accession>A0A9P0F389</accession>
<protein>
    <submittedName>
        <fullName evidence="1">Uncharacterized protein</fullName>
    </submittedName>
</protein>
<sequence>MCTTASGRFPPRMGSLKVRRFWRTPPAGKVCPAVNSSPPKECRYQPRPNFFPSALMRRIVGKTKVYETSKSFNVRQRLVHTIKTSCLPKLICELNASPHKETLSEAERSLLSLIRDTSISTTAEVTSRYHFAAHMGQLIAGVDGTGCHNFYPSCPFPGLQVMSMMKKVQIR</sequence>
<reference evidence="1" key="1">
    <citation type="submission" date="2021-12" db="EMBL/GenBank/DDBJ databases">
        <authorList>
            <person name="King R."/>
        </authorList>
    </citation>
    <scope>NUCLEOTIDE SEQUENCE</scope>
</reference>
<evidence type="ECO:0000313" key="1">
    <source>
        <dbReference type="EMBL" id="CAH0390105.1"/>
    </source>
</evidence>
<dbReference type="EMBL" id="OU963866">
    <property type="protein sequence ID" value="CAH0390105.1"/>
    <property type="molecule type" value="Genomic_DNA"/>
</dbReference>
<name>A0A9P0F389_BEMTA</name>
<dbReference type="InterPro" id="IPR006631">
    <property type="entry name" value="DM4_12"/>
</dbReference>
<proteinExistence type="predicted"/>
<dbReference type="AlphaFoldDB" id="A0A9P0F389"/>
<organism evidence="1 2">
    <name type="scientific">Bemisia tabaci</name>
    <name type="common">Sweetpotato whitefly</name>
    <name type="synonym">Aleurodes tabaci</name>
    <dbReference type="NCBI Taxonomy" id="7038"/>
    <lineage>
        <taxon>Eukaryota</taxon>
        <taxon>Metazoa</taxon>
        <taxon>Ecdysozoa</taxon>
        <taxon>Arthropoda</taxon>
        <taxon>Hexapoda</taxon>
        <taxon>Insecta</taxon>
        <taxon>Pterygota</taxon>
        <taxon>Neoptera</taxon>
        <taxon>Paraneoptera</taxon>
        <taxon>Hemiptera</taxon>
        <taxon>Sternorrhyncha</taxon>
        <taxon>Aleyrodoidea</taxon>
        <taxon>Aleyrodidae</taxon>
        <taxon>Aleyrodinae</taxon>
        <taxon>Bemisia</taxon>
    </lineage>
</organism>
<gene>
    <name evidence="1" type="ORF">BEMITA_LOCUS8861</name>
</gene>
<dbReference type="Proteomes" id="UP001152759">
    <property type="component" value="Chromosome 5"/>
</dbReference>
<keyword evidence="2" id="KW-1185">Reference proteome</keyword>